<dbReference type="RefSeq" id="WP_035166507.1">
    <property type="nucleotide sequence ID" value="NZ_CP018906.1"/>
</dbReference>
<dbReference type="GO" id="GO:0003700">
    <property type="term" value="F:DNA-binding transcription factor activity"/>
    <property type="evidence" value="ECO:0007669"/>
    <property type="project" value="InterPro"/>
</dbReference>
<evidence type="ECO:0000256" key="3">
    <source>
        <dbReference type="ARBA" id="ARBA00023125"/>
    </source>
</evidence>
<dbReference type="InterPro" id="IPR036388">
    <property type="entry name" value="WH-like_DNA-bd_sf"/>
</dbReference>
<proteinExistence type="inferred from homology"/>
<evidence type="ECO:0000313" key="6">
    <source>
        <dbReference type="EMBL" id="AQW21133.1"/>
    </source>
</evidence>
<dbReference type="OrthoDB" id="9785745at2"/>
<protein>
    <submittedName>
        <fullName evidence="6">LysR family transcriptional regulator</fullName>
    </submittedName>
</protein>
<dbReference type="Gene3D" id="1.10.10.10">
    <property type="entry name" value="Winged helix-like DNA-binding domain superfamily/Winged helix DNA-binding domain"/>
    <property type="match status" value="1"/>
</dbReference>
<keyword evidence="2" id="KW-0805">Transcription regulation</keyword>
<dbReference type="PRINTS" id="PR00039">
    <property type="entry name" value="HTHLYSR"/>
</dbReference>
<dbReference type="InterPro" id="IPR005119">
    <property type="entry name" value="LysR_subst-bd"/>
</dbReference>
<dbReference type="SUPFAM" id="SSF53850">
    <property type="entry name" value="Periplasmic binding protein-like II"/>
    <property type="match status" value="1"/>
</dbReference>
<keyword evidence="7" id="KW-1185">Reference proteome</keyword>
<dbReference type="GO" id="GO:0000976">
    <property type="term" value="F:transcription cis-regulatory region binding"/>
    <property type="evidence" value="ECO:0007669"/>
    <property type="project" value="TreeGrafter"/>
</dbReference>
<dbReference type="PANTHER" id="PTHR30126">
    <property type="entry name" value="HTH-TYPE TRANSCRIPTIONAL REGULATOR"/>
    <property type="match status" value="1"/>
</dbReference>
<dbReference type="AlphaFoldDB" id="A0A1S6QHQ4"/>
<evidence type="ECO:0000259" key="5">
    <source>
        <dbReference type="PROSITE" id="PS50931"/>
    </source>
</evidence>
<dbReference type="Pfam" id="PF00126">
    <property type="entry name" value="HTH_1"/>
    <property type="match status" value="1"/>
</dbReference>
<keyword evidence="3" id="KW-0238">DNA-binding</keyword>
<evidence type="ECO:0000256" key="4">
    <source>
        <dbReference type="ARBA" id="ARBA00023163"/>
    </source>
</evidence>
<dbReference type="InterPro" id="IPR000847">
    <property type="entry name" value="LysR_HTH_N"/>
</dbReference>
<organism evidence="6 7">
    <name type="scientific">Lentilactobacillus curieae</name>
    <dbReference type="NCBI Taxonomy" id="1138822"/>
    <lineage>
        <taxon>Bacteria</taxon>
        <taxon>Bacillati</taxon>
        <taxon>Bacillota</taxon>
        <taxon>Bacilli</taxon>
        <taxon>Lactobacillales</taxon>
        <taxon>Lactobacillaceae</taxon>
        <taxon>Lentilactobacillus</taxon>
    </lineage>
</organism>
<dbReference type="Pfam" id="PF03466">
    <property type="entry name" value="LysR_substrate"/>
    <property type="match status" value="1"/>
</dbReference>
<accession>A0A1S6QHQ4</accession>
<evidence type="ECO:0000256" key="2">
    <source>
        <dbReference type="ARBA" id="ARBA00023015"/>
    </source>
</evidence>
<comment type="similarity">
    <text evidence="1">Belongs to the LysR transcriptional regulatory family.</text>
</comment>
<dbReference type="Proteomes" id="UP000030361">
    <property type="component" value="Chromosome"/>
</dbReference>
<dbReference type="PANTHER" id="PTHR30126:SF40">
    <property type="entry name" value="HTH-TYPE TRANSCRIPTIONAL REGULATOR GLTR"/>
    <property type="match status" value="1"/>
</dbReference>
<dbReference type="InterPro" id="IPR036390">
    <property type="entry name" value="WH_DNA-bd_sf"/>
</dbReference>
<evidence type="ECO:0000313" key="7">
    <source>
        <dbReference type="Proteomes" id="UP000030361"/>
    </source>
</evidence>
<dbReference type="EMBL" id="CP018906">
    <property type="protein sequence ID" value="AQW21133.1"/>
    <property type="molecule type" value="Genomic_DNA"/>
</dbReference>
<sequence length="273" mass="31063">MFKFLETFVIVYETRSFSLAADQLFITQPTVSNQIKQLEEQVGSDLFIRQKKREVIPTKAADVLYKGANELIDIWTEVGRDIDNIEGEQRRMVEFGISQTVSRVMFSKIMGNLENKYGSKNDFLVKVSNSDDVLYQLVNHKIDIGMIEKPLVTEGIKRISVADDQLVRAGYQTGVWITRESGSGIGYYTDQYLREESIQPKKIIQVNNSGLIKQLLADGVGESIISNQDIPKKVPTIEIGNHFSRSIYLIVRDSDYHDKKFAELVEEIVKTSN</sequence>
<name>A0A1S6QHQ4_9LACO</name>
<dbReference type="KEGG" id="lcu:PL11_003935"/>
<feature type="domain" description="HTH lysR-type" evidence="5">
    <location>
        <begin position="1"/>
        <end position="58"/>
    </location>
</feature>
<dbReference type="PROSITE" id="PS50931">
    <property type="entry name" value="HTH_LYSR"/>
    <property type="match status" value="1"/>
</dbReference>
<reference evidence="6 7" key="1">
    <citation type="journal article" date="2015" name="Genome Announc.">
        <title>Genome Sequence of Lactobacillus curieae CCTCC M 2011381T, a Novel Producer of Gamma-aminobutyric Acid.</title>
        <authorList>
            <person name="Wang Y."/>
            <person name="Wang Y."/>
            <person name="Lang C."/>
            <person name="Wei D."/>
            <person name="Xu P."/>
            <person name="Xie J."/>
        </authorList>
    </citation>
    <scope>NUCLEOTIDE SEQUENCE [LARGE SCALE GENOMIC DNA]</scope>
    <source>
        <strain evidence="6 7">CCTCC M 2011381</strain>
    </source>
</reference>
<keyword evidence="4" id="KW-0804">Transcription</keyword>
<gene>
    <name evidence="6" type="ORF">PL11_003935</name>
</gene>
<dbReference type="Gene3D" id="3.40.190.290">
    <property type="match status" value="1"/>
</dbReference>
<evidence type="ECO:0000256" key="1">
    <source>
        <dbReference type="ARBA" id="ARBA00009437"/>
    </source>
</evidence>
<dbReference type="eggNOG" id="COG0583">
    <property type="taxonomic scope" value="Bacteria"/>
</dbReference>
<dbReference type="SUPFAM" id="SSF46785">
    <property type="entry name" value="Winged helix' DNA-binding domain"/>
    <property type="match status" value="1"/>
</dbReference>